<comment type="caution">
    <text evidence="3">The sequence shown here is derived from an EMBL/GenBank/DDBJ whole genome shotgun (WGS) entry which is preliminary data.</text>
</comment>
<dbReference type="RefSeq" id="WP_138896341.1">
    <property type="nucleotide sequence ID" value="NZ_BMVO01000033.1"/>
</dbReference>
<feature type="signal peptide" evidence="2">
    <location>
        <begin position="1"/>
        <end position="29"/>
    </location>
</feature>
<dbReference type="Proteomes" id="UP000599437">
    <property type="component" value="Unassembled WGS sequence"/>
</dbReference>
<feature type="chain" id="PRO_5046810243" description="Secreted protein" evidence="2">
    <location>
        <begin position="30"/>
        <end position="219"/>
    </location>
</feature>
<evidence type="ECO:0000256" key="1">
    <source>
        <dbReference type="SAM" id="MobiDB-lite"/>
    </source>
</evidence>
<evidence type="ECO:0000313" key="4">
    <source>
        <dbReference type="Proteomes" id="UP000599437"/>
    </source>
</evidence>
<reference evidence="4" key="1">
    <citation type="journal article" date="2019" name="Int. J. Syst. Evol. Microbiol.">
        <title>The Global Catalogue of Microorganisms (GCM) 10K type strain sequencing project: providing services to taxonomists for standard genome sequencing and annotation.</title>
        <authorList>
            <consortium name="The Broad Institute Genomics Platform"/>
            <consortium name="The Broad Institute Genome Sequencing Center for Infectious Disease"/>
            <person name="Wu L."/>
            <person name="Ma J."/>
        </authorList>
    </citation>
    <scope>NUCLEOTIDE SEQUENCE [LARGE SCALE GENOMIC DNA]</scope>
    <source>
        <strain evidence="4">JCM 4737</strain>
    </source>
</reference>
<keyword evidence="4" id="KW-1185">Reference proteome</keyword>
<dbReference type="EMBL" id="BMVO01000033">
    <property type="protein sequence ID" value="GHB29013.1"/>
    <property type="molecule type" value="Genomic_DNA"/>
</dbReference>
<keyword evidence="2" id="KW-0732">Signal</keyword>
<organism evidence="3 4">
    <name type="scientific">Streptomyces chryseus</name>
    <dbReference type="NCBI Taxonomy" id="68186"/>
    <lineage>
        <taxon>Bacteria</taxon>
        <taxon>Bacillati</taxon>
        <taxon>Actinomycetota</taxon>
        <taxon>Actinomycetes</taxon>
        <taxon>Kitasatosporales</taxon>
        <taxon>Streptomycetaceae</taxon>
        <taxon>Streptomyces</taxon>
    </lineage>
</organism>
<name>A0ABQ3EFE5_9ACTN</name>
<protein>
    <recommendedName>
        <fullName evidence="5">Secreted protein</fullName>
    </recommendedName>
</protein>
<proteinExistence type="predicted"/>
<feature type="region of interest" description="Disordered" evidence="1">
    <location>
        <begin position="197"/>
        <end position="219"/>
    </location>
</feature>
<dbReference type="PROSITE" id="PS51257">
    <property type="entry name" value="PROKAR_LIPOPROTEIN"/>
    <property type="match status" value="1"/>
</dbReference>
<sequence>MRISRTAGLVVSSVACGVLAFGSAGGAIAAPATPPLAAESPTDSIAAEDALPGADKLTPQVKLLSEIAGVLKPVTELLDAVIAGGGKLPAAEVAQHTKAVEEALKGLPKSPGTALEVPASPSPDLPSVAAPRAVDAGLELKAKAVVDLRAKVDALLKAAQKGDAAKVTEAVTATITATLNVVVSVVVGGGLPAPNLEGLPALPKVPGAAEAPKVPGSPV</sequence>
<accession>A0ABQ3EFE5</accession>
<evidence type="ECO:0008006" key="5">
    <source>
        <dbReference type="Google" id="ProtNLM"/>
    </source>
</evidence>
<evidence type="ECO:0000313" key="3">
    <source>
        <dbReference type="EMBL" id="GHB29013.1"/>
    </source>
</evidence>
<gene>
    <name evidence="3" type="ORF">GCM10010346_60600</name>
</gene>
<evidence type="ECO:0000256" key="2">
    <source>
        <dbReference type="SAM" id="SignalP"/>
    </source>
</evidence>